<evidence type="ECO:0000256" key="2">
    <source>
        <dbReference type="ARBA" id="ARBA00016956"/>
    </source>
</evidence>
<dbReference type="GO" id="GO:0005737">
    <property type="term" value="C:cytoplasm"/>
    <property type="evidence" value="ECO:0007669"/>
    <property type="project" value="UniProtKB-SubCell"/>
</dbReference>
<comment type="subcellular location">
    <subcellularLocation>
        <location evidence="6 8">Cytoplasm</location>
    </subcellularLocation>
</comment>
<evidence type="ECO:0000313" key="11">
    <source>
        <dbReference type="Proteomes" id="UP000092677"/>
    </source>
</evidence>
<reference evidence="11" key="1">
    <citation type="submission" date="2016-05" db="EMBL/GenBank/DDBJ databases">
        <title>Draft genome sequences of four strains of Ehrlichia ruminantium, a tick-borne pathogen of ruminants, isolated from Zimbabwe, The Gambia and Ghana.</title>
        <authorList>
            <person name="Nakao R."/>
            <person name="Jongejan F."/>
            <person name="Sugimoto C."/>
        </authorList>
    </citation>
    <scope>NUCLEOTIDE SEQUENCE [LARGE SCALE GENOMIC DNA]</scope>
    <source>
        <strain evidence="11">Kerr Seringe</strain>
    </source>
</reference>
<dbReference type="NCBIfam" id="TIGR00116">
    <property type="entry name" value="tsf"/>
    <property type="match status" value="1"/>
</dbReference>
<evidence type="ECO:0000256" key="5">
    <source>
        <dbReference type="ARBA" id="ARBA00022917"/>
    </source>
</evidence>
<sequence>MKVDINAIKELRDLTGAGVGDCKDALTSCNGDIEKAKTYLREQGIAKAYKKSNKDVSDGLVAICINGNKGAILEVNSETDFVARNEKFQKLVLNLAFLANQYGIEDIEDFLKCEYANNTNINDEIMSNIAVIGENIHLNKIGCLSVSSGVVCGYIHNPIVDNLGKVGAIVALESSCDVEKLKIFARQIAMHIVATKPEALSLDVLDQNIIDKERDIIKKQVEQLNKPASVLEKIIDGRMTKFYQEVVLMNQMFIMDSQFTVSELIKKKEEELDSSINIVDYKLFIINK</sequence>
<dbReference type="SUPFAM" id="SSF46934">
    <property type="entry name" value="UBA-like"/>
    <property type="match status" value="1"/>
</dbReference>
<dbReference type="InterPro" id="IPR036402">
    <property type="entry name" value="EF-Ts_dimer_sf"/>
</dbReference>
<evidence type="ECO:0000256" key="1">
    <source>
        <dbReference type="ARBA" id="ARBA00005532"/>
    </source>
</evidence>
<evidence type="ECO:0000256" key="7">
    <source>
        <dbReference type="RuleBase" id="RU000642"/>
    </source>
</evidence>
<evidence type="ECO:0000256" key="3">
    <source>
        <dbReference type="ARBA" id="ARBA00022490"/>
    </source>
</evidence>
<evidence type="ECO:0000256" key="6">
    <source>
        <dbReference type="HAMAP-Rule" id="MF_00050"/>
    </source>
</evidence>
<name>A0A161M076_EHRRU</name>
<keyword evidence="5 6" id="KW-0648">Protein biosynthesis</keyword>
<keyword evidence="3 6" id="KW-0963">Cytoplasm</keyword>
<dbReference type="PANTHER" id="PTHR11741">
    <property type="entry name" value="ELONGATION FACTOR TS"/>
    <property type="match status" value="1"/>
</dbReference>
<dbReference type="Gene3D" id="3.30.479.20">
    <property type="entry name" value="Elongation factor Ts, dimerisation domain"/>
    <property type="match status" value="2"/>
</dbReference>
<dbReference type="InterPro" id="IPR001816">
    <property type="entry name" value="Transl_elong_EFTs/EF1B"/>
</dbReference>
<dbReference type="Pfam" id="PF00889">
    <property type="entry name" value="EF_TS"/>
    <property type="match status" value="1"/>
</dbReference>
<evidence type="ECO:0000256" key="4">
    <source>
        <dbReference type="ARBA" id="ARBA00022768"/>
    </source>
</evidence>
<comment type="caution">
    <text evidence="10">The sequence shown here is derived from an EMBL/GenBank/DDBJ whole genome shotgun (WGS) entry which is preliminary data.</text>
</comment>
<dbReference type="Gene3D" id="1.10.286.20">
    <property type="match status" value="1"/>
</dbReference>
<dbReference type="PROSITE" id="PS01127">
    <property type="entry name" value="EF_TS_2"/>
    <property type="match status" value="1"/>
</dbReference>
<dbReference type="AlphaFoldDB" id="A0A161M076"/>
<dbReference type="STRING" id="779.GCA_002019755_00572"/>
<feature type="region of interest" description="Involved in Mg(2+) ion dislocation from EF-Tu" evidence="6">
    <location>
        <begin position="79"/>
        <end position="82"/>
    </location>
</feature>
<dbReference type="EMBL" id="BDDL01000067">
    <property type="protein sequence ID" value="GAT77371.1"/>
    <property type="molecule type" value="Genomic_DNA"/>
</dbReference>
<dbReference type="FunFam" id="1.10.8.10:FF:000001">
    <property type="entry name" value="Elongation factor Ts"/>
    <property type="match status" value="1"/>
</dbReference>
<dbReference type="PANTHER" id="PTHR11741:SF0">
    <property type="entry name" value="ELONGATION FACTOR TS, MITOCHONDRIAL"/>
    <property type="match status" value="1"/>
</dbReference>
<organism evidence="10 11">
    <name type="scientific">Ehrlichia ruminantium</name>
    <name type="common">heartwater rickettsia</name>
    <name type="synonym">Cowdria ruminantium</name>
    <dbReference type="NCBI Taxonomy" id="779"/>
    <lineage>
        <taxon>Bacteria</taxon>
        <taxon>Pseudomonadati</taxon>
        <taxon>Pseudomonadota</taxon>
        <taxon>Alphaproteobacteria</taxon>
        <taxon>Rickettsiales</taxon>
        <taxon>Anaplasmataceae</taxon>
        <taxon>Ehrlichia</taxon>
    </lineage>
</organism>
<dbReference type="GO" id="GO:0003746">
    <property type="term" value="F:translation elongation factor activity"/>
    <property type="evidence" value="ECO:0007669"/>
    <property type="project" value="UniProtKB-UniRule"/>
</dbReference>
<keyword evidence="4 6" id="KW-0251">Elongation factor</keyword>
<proteinExistence type="inferred from homology"/>
<dbReference type="InterPro" id="IPR009060">
    <property type="entry name" value="UBA-like_sf"/>
</dbReference>
<dbReference type="CDD" id="cd14275">
    <property type="entry name" value="UBA_EF-Ts"/>
    <property type="match status" value="1"/>
</dbReference>
<evidence type="ECO:0000259" key="9">
    <source>
        <dbReference type="Pfam" id="PF00889"/>
    </source>
</evidence>
<dbReference type="InterPro" id="IPR014039">
    <property type="entry name" value="Transl_elong_EFTs/EF1B_dimer"/>
</dbReference>
<comment type="similarity">
    <text evidence="1 6 7">Belongs to the EF-Ts family.</text>
</comment>
<evidence type="ECO:0000256" key="8">
    <source>
        <dbReference type="RuleBase" id="RU000643"/>
    </source>
</evidence>
<dbReference type="RefSeq" id="WP_065432683.1">
    <property type="nucleotide sequence ID" value="NZ_BDDL01000067.1"/>
</dbReference>
<evidence type="ECO:0000313" key="10">
    <source>
        <dbReference type="EMBL" id="GAT77371.1"/>
    </source>
</evidence>
<feature type="domain" description="Translation elongation factor EFTs/EF1B dimerisation" evidence="9">
    <location>
        <begin position="70"/>
        <end position="274"/>
    </location>
</feature>
<dbReference type="Gene3D" id="1.10.8.10">
    <property type="entry name" value="DNA helicase RuvA subunit, C-terminal domain"/>
    <property type="match status" value="1"/>
</dbReference>
<protein>
    <recommendedName>
        <fullName evidence="2 6">Elongation factor Ts</fullName>
        <shortName evidence="6">EF-Ts</shortName>
    </recommendedName>
</protein>
<comment type="function">
    <text evidence="6 7">Associates with the EF-Tu.GDP complex and induces the exchange of GDP to GTP. It remains bound to the aminoacyl-tRNA.EF-Tu.GTP complex up to the GTP hydrolysis stage on the ribosome.</text>
</comment>
<gene>
    <name evidence="6 10" type="primary">tsf</name>
    <name evidence="10" type="ORF">EHRUM2_05930</name>
</gene>
<dbReference type="HAMAP" id="MF_00050">
    <property type="entry name" value="EF_Ts"/>
    <property type="match status" value="1"/>
</dbReference>
<dbReference type="SUPFAM" id="SSF54713">
    <property type="entry name" value="Elongation factor Ts (EF-Ts), dimerisation domain"/>
    <property type="match status" value="1"/>
</dbReference>
<dbReference type="InterPro" id="IPR018101">
    <property type="entry name" value="Transl_elong_Ts_CS"/>
</dbReference>
<dbReference type="Proteomes" id="UP000092677">
    <property type="component" value="Unassembled WGS sequence"/>
</dbReference>
<accession>A0A161M076</accession>